<keyword evidence="1" id="KW-0802">TPR repeat</keyword>
<evidence type="ECO:0000313" key="2">
    <source>
        <dbReference type="EMBL" id="ASG22853.1"/>
    </source>
</evidence>
<dbReference type="Gene3D" id="1.25.40.10">
    <property type="entry name" value="Tetratricopeptide repeat domain"/>
    <property type="match status" value="4"/>
</dbReference>
<dbReference type="Pfam" id="PF13181">
    <property type="entry name" value="TPR_8"/>
    <property type="match status" value="1"/>
</dbReference>
<feature type="repeat" description="TPR" evidence="1">
    <location>
        <begin position="123"/>
        <end position="156"/>
    </location>
</feature>
<accession>A0A248JVV0</accession>
<dbReference type="PANTHER" id="PTHR44809:SF1">
    <property type="entry name" value="PROTEIN O-MANNOSYL-TRANSFERASE TMTC1"/>
    <property type="match status" value="1"/>
</dbReference>
<proteinExistence type="predicted"/>
<dbReference type="PROSITE" id="PS50293">
    <property type="entry name" value="TPR_REGION"/>
    <property type="match status" value="3"/>
</dbReference>
<dbReference type="Pfam" id="PF13424">
    <property type="entry name" value="TPR_12"/>
    <property type="match status" value="1"/>
</dbReference>
<dbReference type="Pfam" id="PF13432">
    <property type="entry name" value="TPR_16"/>
    <property type="match status" value="2"/>
</dbReference>
<dbReference type="PANTHER" id="PTHR44809">
    <property type="match status" value="1"/>
</dbReference>
<dbReference type="KEGG" id="nao:Y958_18315"/>
<sequence>MNRNQRRLDKKPGAPAVPAAAQLLFGQATQQHQAGRLGEAEAAYRQVLAQAPRHADALYLLGVIHHQTGRHSGAADLLSQAVAAKSDAPHMHAALGTVLLALNRPADAVAALQRALALKPDQAEAHTTLGNALKDLGRLDEAITHYESAIALKPDYANAHNSLGYARQAQGRLDEAAGHYRRALALNPRQILAQVNLGKTLMALGDLAGAEAALRQALALDAAHADALNNLGAVLQAQGRTDEATAYLRQAVTLAPDDADAQLNLARVLASDLLVRDPSLLRQALSHAERALALRPGHGATLDALGTILQRLGRLTEAERHFRAALAATPGDAEIVHNLATTVQTLARQDEAEALYRQALALNPDHADARYCLGTTRLAAGDLASGWPDYEARWRGRQLTPFWRPFPVPQWRGESLAGKRLLVWGEQGLGDEILFASLLPDLHRRVTAEGGQLVVECAPRLVGLIGRALPGVVVRAPTSAPGAPTLTDMDLHLPMGSLAGLLRPRLADWYGGAPFLTPRADLAALWRDRLDHLGPGLRVGISWRSGIRRGDRDGAYTTLADYAPVLTLPGVIPVTLQYSAPEEELRPVEQALGRPLHRWPDLDLREDIEGVAALIAALDLVITPPSAVGELAGALGVPCWRLGIDHDWSMLGTGARPWLNTMAVIPAAPHGPAAAGRVALAAQRLLALTGARADHLFPCPSGGVPI</sequence>
<dbReference type="RefSeq" id="WP_088873398.1">
    <property type="nucleotide sequence ID" value="NZ_CP022111.1"/>
</dbReference>
<dbReference type="InterPro" id="IPR052943">
    <property type="entry name" value="TMTC_O-mannosyl-trnsfr"/>
</dbReference>
<feature type="repeat" description="TPR" evidence="1">
    <location>
        <begin position="299"/>
        <end position="332"/>
    </location>
</feature>
<feature type="repeat" description="TPR" evidence="1">
    <location>
        <begin position="157"/>
        <end position="190"/>
    </location>
</feature>
<dbReference type="SUPFAM" id="SSF53756">
    <property type="entry name" value="UDP-Glycosyltransferase/glycogen phosphorylase"/>
    <property type="match status" value="1"/>
</dbReference>
<organism evidence="2 3">
    <name type="scientific">Nitrospirillum viridazoti CBAmc</name>
    <dbReference type="NCBI Taxonomy" id="1441467"/>
    <lineage>
        <taxon>Bacteria</taxon>
        <taxon>Pseudomonadati</taxon>
        <taxon>Pseudomonadota</taxon>
        <taxon>Alphaproteobacteria</taxon>
        <taxon>Rhodospirillales</taxon>
        <taxon>Azospirillaceae</taxon>
        <taxon>Nitrospirillum</taxon>
        <taxon>Nitrospirillum viridazoti</taxon>
    </lineage>
</organism>
<evidence type="ECO:0000313" key="3">
    <source>
        <dbReference type="Proteomes" id="UP000197153"/>
    </source>
</evidence>
<gene>
    <name evidence="2" type="ORF">Y958_18315</name>
</gene>
<name>A0A248JVV0_9PROT</name>
<dbReference type="Pfam" id="PF13414">
    <property type="entry name" value="TPR_11"/>
    <property type="match status" value="1"/>
</dbReference>
<dbReference type="InterPro" id="IPR011990">
    <property type="entry name" value="TPR-like_helical_dom_sf"/>
</dbReference>
<dbReference type="InterPro" id="IPR019734">
    <property type="entry name" value="TPR_rpt"/>
</dbReference>
<reference evidence="2 3" key="1">
    <citation type="submission" date="2017-06" db="EMBL/GenBank/DDBJ databases">
        <title>Complete genome sequence of Nitrospirillum amazonense strain CBAmC, an endophytic nitrogen-fixing and plant growth-promoting bacterium, isolated from sugarcane.</title>
        <authorList>
            <person name="Schwab S."/>
            <person name="dos Santos Teixeira K.R."/>
            <person name="Simoes Araujo J.L."/>
            <person name="Soares Vidal M."/>
            <person name="Borges de Freitas H.R."/>
            <person name="Rivello Crivelaro A.L."/>
            <person name="Bueno de Camargo Nunes A."/>
            <person name="dos Santos C.M."/>
            <person name="Palmeira da Silva Rosa D."/>
            <person name="da Silva Padilha D."/>
            <person name="da Silva E."/>
            <person name="Araujo Terra L."/>
            <person name="Soares Mendes V."/>
            <person name="Farinelli L."/>
            <person name="Magalhaes Cruz L."/>
            <person name="Baldani J.I."/>
        </authorList>
    </citation>
    <scope>NUCLEOTIDE SEQUENCE [LARGE SCALE GENOMIC DNA]</scope>
    <source>
        <strain evidence="2 3">CBAmC</strain>
    </source>
</reference>
<feature type="repeat" description="TPR" evidence="1">
    <location>
        <begin position="333"/>
        <end position="366"/>
    </location>
</feature>
<dbReference type="EMBL" id="CP022111">
    <property type="protein sequence ID" value="ASG22853.1"/>
    <property type="molecule type" value="Genomic_DNA"/>
</dbReference>
<protein>
    <submittedName>
        <fullName evidence="2">Uncharacterized protein</fullName>
    </submittedName>
</protein>
<dbReference type="SMART" id="SM00028">
    <property type="entry name" value="TPR"/>
    <property type="match status" value="9"/>
</dbReference>
<dbReference type="PROSITE" id="PS50005">
    <property type="entry name" value="TPR"/>
    <property type="match status" value="6"/>
</dbReference>
<dbReference type="Proteomes" id="UP000197153">
    <property type="component" value="Chromosome 2"/>
</dbReference>
<dbReference type="AlphaFoldDB" id="A0A248JVV0"/>
<feature type="repeat" description="TPR" evidence="1">
    <location>
        <begin position="89"/>
        <end position="122"/>
    </location>
</feature>
<feature type="repeat" description="TPR" evidence="1">
    <location>
        <begin position="225"/>
        <end position="258"/>
    </location>
</feature>
<dbReference type="SUPFAM" id="SSF48452">
    <property type="entry name" value="TPR-like"/>
    <property type="match status" value="3"/>
</dbReference>
<keyword evidence="3" id="KW-1185">Reference proteome</keyword>
<evidence type="ECO:0000256" key="1">
    <source>
        <dbReference type="PROSITE-ProRule" id="PRU00339"/>
    </source>
</evidence>